<dbReference type="AlphaFoldDB" id="A0AA43TXV3"/>
<reference evidence="2" key="1">
    <citation type="journal article" date="2023" name="Genome Biol. Evol.">
        <title>First Whole Genome Sequence and Flow Cytometry Genome Size Data for the Lichen-Forming Fungus Ramalina farinacea (Ascomycota).</title>
        <authorList>
            <person name="Llewellyn T."/>
            <person name="Mian S."/>
            <person name="Hill R."/>
            <person name="Leitch I.J."/>
            <person name="Gaya E."/>
        </authorList>
    </citation>
    <scope>NUCLEOTIDE SEQUENCE</scope>
    <source>
        <strain evidence="2">LIQ254RAFAR</strain>
    </source>
</reference>
<feature type="compositionally biased region" description="Basic and acidic residues" evidence="1">
    <location>
        <begin position="474"/>
        <end position="487"/>
    </location>
</feature>
<comment type="caution">
    <text evidence="2">The sequence shown here is derived from an EMBL/GenBank/DDBJ whole genome shotgun (WGS) entry which is preliminary data.</text>
</comment>
<evidence type="ECO:0000313" key="2">
    <source>
        <dbReference type="EMBL" id="MDI1491943.1"/>
    </source>
</evidence>
<feature type="region of interest" description="Disordered" evidence="1">
    <location>
        <begin position="1"/>
        <end position="87"/>
    </location>
</feature>
<feature type="compositionally biased region" description="Basic and acidic residues" evidence="1">
    <location>
        <begin position="415"/>
        <end position="424"/>
    </location>
</feature>
<evidence type="ECO:0000256" key="1">
    <source>
        <dbReference type="SAM" id="MobiDB-lite"/>
    </source>
</evidence>
<sequence length="487" mass="53459">MASAAAFNRHALEDTTNSPPPSPPSTVKASGISLRRKKTHQDLHRKLDSSEDYPSLHSSLYDASIQDEGPKDDPSEAPWPGTNDTVIVDDDHSTLAWENIVLGPDGSHVPMSYLRRPSPSGKLHVPTNLTPISEQNSLATLRTRLSSLTTRSRSRSPGLAVSHKKSFSLSDLPTHTEAQRSSESSTLKIGPAPQPKRPTTQPPRRSPTPPNLPSFGQPEAIKYRLPPPSKRRFRDRLGTPTAEELEWRRQTVGLPKGVVMRGEDGVLVRGKFQPVRSGHLPPQRQQHTTMALPTHERNATPGPPAAPRAPAIPVEQRPSRSNSQVEEARRISAEVAESIAQEKREKAQRKATCLKILLFCDPLGLCRCWRKDEVAGGSPPLTPLTADFNLGEELESRSNGSTQSPQLHALPATSDLREIGESPGKRKKRLSLTNAQASERSYDNIMDASIENDFNAGEGSSSQAARPEWIGLYEGRRRDPLSRHDSA</sequence>
<feature type="region of interest" description="Disordered" evidence="1">
    <location>
        <begin position="394"/>
        <end position="487"/>
    </location>
</feature>
<feature type="region of interest" description="Disordered" evidence="1">
    <location>
        <begin position="104"/>
        <end position="238"/>
    </location>
</feature>
<feature type="compositionally biased region" description="Polar residues" evidence="1">
    <location>
        <begin position="397"/>
        <end position="406"/>
    </location>
</feature>
<dbReference type="Proteomes" id="UP001161017">
    <property type="component" value="Unassembled WGS sequence"/>
</dbReference>
<keyword evidence="3" id="KW-1185">Reference proteome</keyword>
<feature type="compositionally biased region" description="Low complexity" evidence="1">
    <location>
        <begin position="137"/>
        <end position="151"/>
    </location>
</feature>
<gene>
    <name evidence="2" type="ORF">OHK93_003154</name>
</gene>
<feature type="compositionally biased region" description="Basic and acidic residues" evidence="1">
    <location>
        <begin position="40"/>
        <end position="49"/>
    </location>
</feature>
<feature type="compositionally biased region" description="Pro residues" evidence="1">
    <location>
        <begin position="192"/>
        <end position="212"/>
    </location>
</feature>
<organism evidence="2 3">
    <name type="scientific">Ramalina farinacea</name>
    <dbReference type="NCBI Taxonomy" id="258253"/>
    <lineage>
        <taxon>Eukaryota</taxon>
        <taxon>Fungi</taxon>
        <taxon>Dikarya</taxon>
        <taxon>Ascomycota</taxon>
        <taxon>Pezizomycotina</taxon>
        <taxon>Lecanoromycetes</taxon>
        <taxon>OSLEUM clade</taxon>
        <taxon>Lecanoromycetidae</taxon>
        <taxon>Lecanorales</taxon>
        <taxon>Lecanorineae</taxon>
        <taxon>Ramalinaceae</taxon>
        <taxon>Ramalina</taxon>
    </lineage>
</organism>
<feature type="compositionally biased region" description="Polar residues" evidence="1">
    <location>
        <begin position="127"/>
        <end position="136"/>
    </location>
</feature>
<dbReference type="EMBL" id="JAPUFD010000016">
    <property type="protein sequence ID" value="MDI1491943.1"/>
    <property type="molecule type" value="Genomic_DNA"/>
</dbReference>
<proteinExistence type="predicted"/>
<name>A0AA43TXV3_9LECA</name>
<feature type="region of interest" description="Disordered" evidence="1">
    <location>
        <begin position="298"/>
        <end position="325"/>
    </location>
</feature>
<protein>
    <submittedName>
        <fullName evidence="2">Uncharacterized protein</fullName>
    </submittedName>
</protein>
<accession>A0AA43TXV3</accession>
<evidence type="ECO:0000313" key="3">
    <source>
        <dbReference type="Proteomes" id="UP001161017"/>
    </source>
</evidence>